<organism evidence="1 2">
    <name type="scientific">Spinactinospora alkalitolerans</name>
    <dbReference type="NCBI Taxonomy" id="687207"/>
    <lineage>
        <taxon>Bacteria</taxon>
        <taxon>Bacillati</taxon>
        <taxon>Actinomycetota</taxon>
        <taxon>Actinomycetes</taxon>
        <taxon>Streptosporangiales</taxon>
        <taxon>Nocardiopsidaceae</taxon>
        <taxon>Spinactinospora</taxon>
    </lineage>
</organism>
<keyword evidence="2" id="KW-1185">Reference proteome</keyword>
<dbReference type="Proteomes" id="UP000589036">
    <property type="component" value="Unassembled WGS sequence"/>
</dbReference>
<name>A0A852TRL3_9ACTN</name>
<evidence type="ECO:0000313" key="1">
    <source>
        <dbReference type="EMBL" id="NYE46649.1"/>
    </source>
</evidence>
<dbReference type="EMBL" id="JACCCC010000001">
    <property type="protein sequence ID" value="NYE46649.1"/>
    <property type="molecule type" value="Genomic_DNA"/>
</dbReference>
<dbReference type="AlphaFoldDB" id="A0A852TRL3"/>
<protein>
    <submittedName>
        <fullName evidence="1">Uncharacterized protein</fullName>
    </submittedName>
</protein>
<gene>
    <name evidence="1" type="ORF">HDA32_001769</name>
</gene>
<evidence type="ECO:0000313" key="2">
    <source>
        <dbReference type="Proteomes" id="UP000589036"/>
    </source>
</evidence>
<comment type="caution">
    <text evidence="1">The sequence shown here is derived from an EMBL/GenBank/DDBJ whole genome shotgun (WGS) entry which is preliminary data.</text>
</comment>
<reference evidence="1 2" key="1">
    <citation type="submission" date="2020-07" db="EMBL/GenBank/DDBJ databases">
        <title>Sequencing the genomes of 1000 actinobacteria strains.</title>
        <authorList>
            <person name="Klenk H.-P."/>
        </authorList>
    </citation>
    <scope>NUCLEOTIDE SEQUENCE [LARGE SCALE GENOMIC DNA]</scope>
    <source>
        <strain evidence="1 2">CXB654</strain>
    </source>
</reference>
<sequence>MPPTAVPGDAFPALADAGLLPPDAEVPGTHPVRARAFGHPALPRPTVRIVADAVAPAEDAALAHLGFGLRHVSEPVARGRASAPLRYPYWALVHDPDGAVAALAATRRLEAAARLAGTKPGRAFSAYEDIAETLPPLQAPPMWDEAARSFIEAERHYYAQRCFSRARRAERVLPEPPDTEAVRAAFLEFSEVGAVGVKEVKEHVADLGARFGAERAHAELRELALLRSRAGLPPWADLVDQIGAWAREAGLDPAAEQSGLLAELLSLSAVSQAENGFWDRNRTGIARLAERDPRMRPLLRTMVSGSGMRAAPRSWVPLLLESGAVADLAATAAPGETAAWLEHAMAAATRRAWTGQPDNDAYALVAPLAARLRADGVPVKAWGVSLRSGRTLRPGLLDTLLGEGVPFDDGGATVDADAFMGKWDTPPPHGPHGYAPLMADSRYAPLVRDLVDRYTEAGRVHVLWRLPLLRPLVTARLDVLADDLVHGGLHRARTALEVLEHVDRRFWDAVPGQVARIREADADAVLARTLRRGIVDELEQPDRSRVVKVKRSGPGMLMTMSSAAFAHVRRLRAATSGAADGTDPADPADAADGAAAAPGLHADLAALDGARRTRFEAVSEVRFGWFRAGDGDNGDLVEISDDDPPGRWCPPGAPPADIVGPEAYGPRSPWHERRVRIVDRSGDHEEVLWSLPAESAVWTAVHGVADGTSEPLRPELAAHLTPRDPEASARLRAVTDGQARALVRAAAAEIGGIHRFQSRSMPLPATRAEVDRLLPGAHDALAKGVAGLAREAALFQRALRRLHERPV</sequence>
<proteinExistence type="predicted"/>
<dbReference type="RefSeq" id="WP_179642720.1">
    <property type="nucleotide sequence ID" value="NZ_BAAAYY010000033.1"/>
</dbReference>
<accession>A0A852TRL3</accession>